<dbReference type="Proteomes" id="UP001501637">
    <property type="component" value="Unassembled WGS sequence"/>
</dbReference>
<organism evidence="2 3">
    <name type="scientific">Streptomyces rectiviolaceus</name>
    <dbReference type="NCBI Taxonomy" id="332591"/>
    <lineage>
        <taxon>Bacteria</taxon>
        <taxon>Bacillati</taxon>
        <taxon>Actinomycetota</taxon>
        <taxon>Actinomycetes</taxon>
        <taxon>Kitasatosporales</taxon>
        <taxon>Streptomycetaceae</taxon>
        <taxon>Streptomyces</taxon>
    </lineage>
</organism>
<keyword evidence="3" id="KW-1185">Reference proteome</keyword>
<sequence length="99" mass="10275">MVLDVLGRYPGFRIVDRDSGGTLDVGPHGVRRCTPVARMLPCAPGPGTDILTFGIPLGSPWREQRGLPHGQSGGNHARGHVGTYGGNRGSNASLEGTTG</sequence>
<reference evidence="3" key="1">
    <citation type="journal article" date="2019" name="Int. J. Syst. Evol. Microbiol.">
        <title>The Global Catalogue of Microorganisms (GCM) 10K type strain sequencing project: providing services to taxonomists for standard genome sequencing and annotation.</title>
        <authorList>
            <consortium name="The Broad Institute Genomics Platform"/>
            <consortium name="The Broad Institute Genome Sequencing Center for Infectious Disease"/>
            <person name="Wu L."/>
            <person name="Ma J."/>
        </authorList>
    </citation>
    <scope>NUCLEOTIDE SEQUENCE [LARGE SCALE GENOMIC DNA]</scope>
    <source>
        <strain evidence="3">JCM 9092</strain>
    </source>
</reference>
<evidence type="ECO:0000256" key="1">
    <source>
        <dbReference type="SAM" id="MobiDB-lite"/>
    </source>
</evidence>
<evidence type="ECO:0000313" key="3">
    <source>
        <dbReference type="Proteomes" id="UP001501637"/>
    </source>
</evidence>
<evidence type="ECO:0000313" key="2">
    <source>
        <dbReference type="EMBL" id="GAA3088549.1"/>
    </source>
</evidence>
<accession>A0ABP6MAN4</accession>
<name>A0ABP6MAN4_9ACTN</name>
<comment type="caution">
    <text evidence="2">The sequence shown here is derived from an EMBL/GenBank/DDBJ whole genome shotgun (WGS) entry which is preliminary data.</text>
</comment>
<feature type="region of interest" description="Disordered" evidence="1">
    <location>
        <begin position="61"/>
        <end position="99"/>
    </location>
</feature>
<feature type="compositionally biased region" description="Polar residues" evidence="1">
    <location>
        <begin position="89"/>
        <end position="99"/>
    </location>
</feature>
<proteinExistence type="predicted"/>
<dbReference type="EMBL" id="BAAAUG010000020">
    <property type="protein sequence ID" value="GAA3088549.1"/>
    <property type="molecule type" value="Genomic_DNA"/>
</dbReference>
<protein>
    <submittedName>
        <fullName evidence="2">Uncharacterized protein</fullName>
    </submittedName>
</protein>
<gene>
    <name evidence="2" type="ORF">GCM10010449_10340</name>
</gene>